<feature type="binding site" evidence="5">
    <location>
        <position position="224"/>
    </location>
    <ligand>
        <name>Fe cation</name>
        <dbReference type="ChEBI" id="CHEBI:24875"/>
        <note>catalytic</note>
    </ligand>
</feature>
<dbReference type="GO" id="GO:0008198">
    <property type="term" value="F:ferrous iron binding"/>
    <property type="evidence" value="ECO:0007669"/>
    <property type="project" value="TreeGrafter"/>
</dbReference>
<gene>
    <name evidence="8" type="primary">Alkbh1</name>
    <name evidence="8" type="ORF">FJT64_005989</name>
</gene>
<keyword evidence="3" id="KW-0560">Oxidoreductase</keyword>
<dbReference type="PANTHER" id="PTHR16557">
    <property type="entry name" value="ALKYLATED DNA REPAIR PROTEIN ALKB-RELATED"/>
    <property type="match status" value="1"/>
</dbReference>
<dbReference type="PROSITE" id="PS51471">
    <property type="entry name" value="FE2OG_OXY"/>
    <property type="match status" value="1"/>
</dbReference>
<evidence type="ECO:0000313" key="8">
    <source>
        <dbReference type="EMBL" id="KAF0296570.1"/>
    </source>
</evidence>
<dbReference type="InterPro" id="IPR005123">
    <property type="entry name" value="Oxoglu/Fe-dep_dioxygenase_dom"/>
</dbReference>
<dbReference type="InterPro" id="IPR037151">
    <property type="entry name" value="AlkB-like_sf"/>
</dbReference>
<evidence type="ECO:0000256" key="1">
    <source>
        <dbReference type="ARBA" id="ARBA00022723"/>
    </source>
</evidence>
<feature type="domain" description="Fe2OG dioxygenase" evidence="7">
    <location>
        <begin position="206"/>
        <end position="323"/>
    </location>
</feature>
<dbReference type="GO" id="GO:0005634">
    <property type="term" value="C:nucleus"/>
    <property type="evidence" value="ECO:0007669"/>
    <property type="project" value="TreeGrafter"/>
</dbReference>
<dbReference type="Gene3D" id="2.60.120.590">
    <property type="entry name" value="Alpha-ketoglutarate-dependent dioxygenase AlkB-like"/>
    <property type="match status" value="1"/>
</dbReference>
<dbReference type="GO" id="GO:0005737">
    <property type="term" value="C:cytoplasm"/>
    <property type="evidence" value="ECO:0007669"/>
    <property type="project" value="TreeGrafter"/>
</dbReference>
<comment type="caution">
    <text evidence="8">The sequence shown here is derived from an EMBL/GenBank/DDBJ whole genome shotgun (WGS) entry which is preliminary data.</text>
</comment>
<dbReference type="GO" id="GO:0035516">
    <property type="term" value="F:broad specificity oxidative DNA demethylase activity"/>
    <property type="evidence" value="ECO:0007669"/>
    <property type="project" value="TreeGrafter"/>
</dbReference>
<dbReference type="GO" id="GO:0035513">
    <property type="term" value="P:oxidative RNA demethylation"/>
    <property type="evidence" value="ECO:0007669"/>
    <property type="project" value="TreeGrafter"/>
</dbReference>
<dbReference type="InterPro" id="IPR004574">
    <property type="entry name" value="Alkb"/>
</dbReference>
<feature type="binding site" evidence="5">
    <location>
        <position position="280"/>
    </location>
    <ligand>
        <name>Fe cation</name>
        <dbReference type="ChEBI" id="CHEBI:24875"/>
        <note>catalytic</note>
    </ligand>
</feature>
<dbReference type="InterPro" id="IPR027450">
    <property type="entry name" value="AlkB-like"/>
</dbReference>
<organism evidence="8 9">
    <name type="scientific">Amphibalanus amphitrite</name>
    <name type="common">Striped barnacle</name>
    <name type="synonym">Balanus amphitrite</name>
    <dbReference type="NCBI Taxonomy" id="1232801"/>
    <lineage>
        <taxon>Eukaryota</taxon>
        <taxon>Metazoa</taxon>
        <taxon>Ecdysozoa</taxon>
        <taxon>Arthropoda</taxon>
        <taxon>Crustacea</taxon>
        <taxon>Multicrustacea</taxon>
        <taxon>Cirripedia</taxon>
        <taxon>Thoracica</taxon>
        <taxon>Thoracicalcarea</taxon>
        <taxon>Balanomorpha</taxon>
        <taxon>Balanoidea</taxon>
        <taxon>Balanidae</taxon>
        <taxon>Amphibalaninae</taxon>
        <taxon>Amphibalanus</taxon>
    </lineage>
</organism>
<evidence type="ECO:0000256" key="3">
    <source>
        <dbReference type="ARBA" id="ARBA00023002"/>
    </source>
</evidence>
<dbReference type="Pfam" id="PF13532">
    <property type="entry name" value="2OG-FeII_Oxy_2"/>
    <property type="match status" value="1"/>
</dbReference>
<dbReference type="SUPFAM" id="SSF51197">
    <property type="entry name" value="Clavaminate synthase-like"/>
    <property type="match status" value="1"/>
</dbReference>
<feature type="binding site" evidence="5">
    <location>
        <position position="226"/>
    </location>
    <ligand>
        <name>Fe cation</name>
        <dbReference type="ChEBI" id="CHEBI:24875"/>
        <note>catalytic</note>
    </ligand>
</feature>
<keyword evidence="4 5" id="KW-0408">Iron</keyword>
<evidence type="ECO:0000256" key="4">
    <source>
        <dbReference type="ARBA" id="ARBA00023004"/>
    </source>
</evidence>
<keyword evidence="2 8" id="KW-0223">Dioxygenase</keyword>
<proteinExistence type="predicted"/>
<dbReference type="OrthoDB" id="6614653at2759"/>
<evidence type="ECO:0000256" key="5">
    <source>
        <dbReference type="PIRSR" id="PIRSR604574-2"/>
    </source>
</evidence>
<accession>A0A6A4VYX7</accession>
<reference evidence="8 9" key="1">
    <citation type="submission" date="2019-07" db="EMBL/GenBank/DDBJ databases">
        <title>Draft genome assembly of a fouling barnacle, Amphibalanus amphitrite (Darwin, 1854): The first reference genome for Thecostraca.</title>
        <authorList>
            <person name="Kim W."/>
        </authorList>
    </citation>
    <scope>NUCLEOTIDE SEQUENCE [LARGE SCALE GENOMIC DNA]</scope>
    <source>
        <strain evidence="8">SNU_AA5</strain>
        <tissue evidence="8">Soma without cirri and trophi</tissue>
    </source>
</reference>
<dbReference type="AlphaFoldDB" id="A0A6A4VYX7"/>
<name>A0A6A4VYX7_AMPAM</name>
<evidence type="ECO:0000256" key="2">
    <source>
        <dbReference type="ARBA" id="ARBA00022964"/>
    </source>
</evidence>
<dbReference type="Proteomes" id="UP000440578">
    <property type="component" value="Unassembled WGS sequence"/>
</dbReference>
<evidence type="ECO:0000256" key="6">
    <source>
        <dbReference type="SAM" id="MobiDB-lite"/>
    </source>
</evidence>
<dbReference type="PANTHER" id="PTHR16557:SF2">
    <property type="entry name" value="NUCLEIC ACID DIOXYGENASE ALKBH1"/>
    <property type="match status" value="1"/>
</dbReference>
<evidence type="ECO:0000313" key="9">
    <source>
        <dbReference type="Proteomes" id="UP000440578"/>
    </source>
</evidence>
<protein>
    <submittedName>
        <fullName evidence="8">Nucleic acid dioxygenase ALKBH1</fullName>
    </submittedName>
</protein>
<dbReference type="EMBL" id="VIIS01001549">
    <property type="protein sequence ID" value="KAF0296570.1"/>
    <property type="molecule type" value="Genomic_DNA"/>
</dbReference>
<comment type="cofactor">
    <cofactor evidence="5">
        <name>Fe(2+)</name>
        <dbReference type="ChEBI" id="CHEBI:29033"/>
    </cofactor>
    <text evidence="5">Binds 1 Fe(2+) ion per subunit.</text>
</comment>
<evidence type="ECO:0000259" key="7">
    <source>
        <dbReference type="PROSITE" id="PS51471"/>
    </source>
</evidence>
<keyword evidence="9" id="KW-1185">Reference proteome</keyword>
<keyword evidence="1 5" id="KW-0479">Metal-binding</keyword>
<sequence length="372" mass="41342">MDTDSAMEVDLTGDSASAEPSLPENNSPDLMREGFKYFKRRKPPPDLSNVIDFDQCEAEGLHGNVKPYQLLIPDDPTAFQELGLIHPQEWKAFSLESHPGMILLRNPFTPAGQRHWAGRCVRDLPGHPNKTNLDAQGLLPPGGNWWKHCLDGADWERLKKLRWVTLGFHHDWETKLYNLCDRSPFPSDLARLASLLAGCVGWPSYSPEAAIVNFYHWDSTLAPHTDHSEWDMTAPLLSLSFGQSAVFLLGGRDRCQAPVALYLRSGDVLVMAGPSRLSYHAVPRLMPATDARWHDGKRKLSADCCGQPKLARVAAAANGDVTHHRDVIRCECESGGGGGGTDPVIEYLSRSRINVNVRQVFPRGLMLRPEDP</sequence>
<feature type="region of interest" description="Disordered" evidence="6">
    <location>
        <begin position="1"/>
        <end position="30"/>
    </location>
</feature>
<dbReference type="GO" id="GO:0035515">
    <property type="term" value="F:oxidative RNA demethylase activity"/>
    <property type="evidence" value="ECO:0007669"/>
    <property type="project" value="TreeGrafter"/>
</dbReference>